<feature type="compositionally biased region" description="Basic and acidic residues" evidence="1">
    <location>
        <begin position="23"/>
        <end position="46"/>
    </location>
</feature>
<organism evidence="2 3">
    <name type="scientific">Imshaugia aleurites</name>
    <dbReference type="NCBI Taxonomy" id="172621"/>
    <lineage>
        <taxon>Eukaryota</taxon>
        <taxon>Fungi</taxon>
        <taxon>Dikarya</taxon>
        <taxon>Ascomycota</taxon>
        <taxon>Pezizomycotina</taxon>
        <taxon>Lecanoromycetes</taxon>
        <taxon>OSLEUM clade</taxon>
        <taxon>Lecanoromycetidae</taxon>
        <taxon>Lecanorales</taxon>
        <taxon>Lecanorineae</taxon>
        <taxon>Parmeliaceae</taxon>
        <taxon>Imshaugia</taxon>
    </lineage>
</organism>
<protein>
    <submittedName>
        <fullName evidence="2">Uncharacterized protein</fullName>
    </submittedName>
</protein>
<accession>A0A8H3IR55</accession>
<dbReference type="AlphaFoldDB" id="A0A8H3IR55"/>
<keyword evidence="3" id="KW-1185">Reference proteome</keyword>
<gene>
    <name evidence="2" type="ORF">IMSHALPRED_011072</name>
</gene>
<feature type="region of interest" description="Disordered" evidence="1">
    <location>
        <begin position="1"/>
        <end position="220"/>
    </location>
</feature>
<proteinExistence type="predicted"/>
<evidence type="ECO:0000313" key="2">
    <source>
        <dbReference type="EMBL" id="CAF9937252.1"/>
    </source>
</evidence>
<sequence length="220" mass="24555">MPQQGPGTKLVLKGLKRAFPKIAEQREREEREEREREQALHSEHRPGPSNSGHHSNAGNRGSQYPPGNNSRPENSQQKLSILPNAENGGPRNLPERNSQAKATFGRDTDPSIQPRLSTASQRRESGTPSAFPASPRRSVRFSREEEAEYRPSNADQQSFRHSARNYQQASTGQDRISHLDSASGGPFGEIPRRTASTRDAVDSRETTRRTGDGRPERRRG</sequence>
<dbReference type="EMBL" id="CAJPDT010000098">
    <property type="protein sequence ID" value="CAF9937252.1"/>
    <property type="molecule type" value="Genomic_DNA"/>
</dbReference>
<feature type="compositionally biased region" description="Polar residues" evidence="1">
    <location>
        <begin position="48"/>
        <end position="79"/>
    </location>
</feature>
<dbReference type="Proteomes" id="UP000664534">
    <property type="component" value="Unassembled WGS sequence"/>
</dbReference>
<feature type="compositionally biased region" description="Basic and acidic residues" evidence="1">
    <location>
        <begin position="199"/>
        <end position="220"/>
    </location>
</feature>
<evidence type="ECO:0000256" key="1">
    <source>
        <dbReference type="SAM" id="MobiDB-lite"/>
    </source>
</evidence>
<name>A0A8H3IR55_9LECA</name>
<reference evidence="2" key="1">
    <citation type="submission" date="2021-03" db="EMBL/GenBank/DDBJ databases">
        <authorList>
            <person name="Tagirdzhanova G."/>
        </authorList>
    </citation>
    <scope>NUCLEOTIDE SEQUENCE</scope>
</reference>
<comment type="caution">
    <text evidence="2">The sequence shown here is derived from an EMBL/GenBank/DDBJ whole genome shotgun (WGS) entry which is preliminary data.</text>
</comment>
<feature type="compositionally biased region" description="Polar residues" evidence="1">
    <location>
        <begin position="110"/>
        <end position="120"/>
    </location>
</feature>
<feature type="compositionally biased region" description="Polar residues" evidence="1">
    <location>
        <begin position="153"/>
        <end position="174"/>
    </location>
</feature>
<evidence type="ECO:0000313" key="3">
    <source>
        <dbReference type="Proteomes" id="UP000664534"/>
    </source>
</evidence>